<organism evidence="2 3">
    <name type="scientific">Tateyamaria armeniaca</name>
    <dbReference type="NCBI Taxonomy" id="2518930"/>
    <lineage>
        <taxon>Bacteria</taxon>
        <taxon>Pseudomonadati</taxon>
        <taxon>Pseudomonadota</taxon>
        <taxon>Alphaproteobacteria</taxon>
        <taxon>Rhodobacterales</taxon>
        <taxon>Roseobacteraceae</taxon>
        <taxon>Tateyamaria</taxon>
    </lineage>
</organism>
<reference evidence="2 3" key="1">
    <citation type="submission" date="2024-08" db="EMBL/GenBank/DDBJ databases">
        <title>Tateyamaria sp. nov., isolated from marine algae.</title>
        <authorList>
            <person name="Choi B.J."/>
            <person name="Kim J.M."/>
            <person name="Lee J.K."/>
            <person name="Choi D.G."/>
            <person name="Bayburt H."/>
            <person name="Baek J.H."/>
            <person name="Han D.M."/>
            <person name="Jeon C.O."/>
        </authorList>
    </citation>
    <scope>NUCLEOTIDE SEQUENCE [LARGE SCALE GENOMIC DNA]</scope>
    <source>
        <strain evidence="2 3">KMU-156</strain>
    </source>
</reference>
<sequence length="82" mass="9567">MEPNALKRRLFRVSRRLFYSVQEGLQENMAQDEKRPRAKDTIDANLKRVYQEALEEDVPDRFKDLLEQLKAQDAQGKTGSGE</sequence>
<dbReference type="EMBL" id="JBHDIY010000002">
    <property type="protein sequence ID" value="MFL4471760.1"/>
    <property type="molecule type" value="Genomic_DNA"/>
</dbReference>
<feature type="domain" description="Anti-sigma factor NepR" evidence="1">
    <location>
        <begin position="41"/>
        <end position="73"/>
    </location>
</feature>
<dbReference type="Proteomes" id="UP001627408">
    <property type="component" value="Unassembled WGS sequence"/>
</dbReference>
<evidence type="ECO:0000313" key="2">
    <source>
        <dbReference type="EMBL" id="MFL4471760.1"/>
    </source>
</evidence>
<dbReference type="InterPro" id="IPR041649">
    <property type="entry name" value="NepR"/>
</dbReference>
<keyword evidence="3" id="KW-1185">Reference proteome</keyword>
<name>A0ABW8UX75_9RHOB</name>
<dbReference type="RefSeq" id="WP_407593624.1">
    <property type="nucleotide sequence ID" value="NZ_JBHDIY010000002.1"/>
</dbReference>
<comment type="caution">
    <text evidence="2">The sequence shown here is derived from an EMBL/GenBank/DDBJ whole genome shotgun (WGS) entry which is preliminary data.</text>
</comment>
<proteinExistence type="predicted"/>
<evidence type="ECO:0000313" key="3">
    <source>
        <dbReference type="Proteomes" id="UP001627408"/>
    </source>
</evidence>
<evidence type="ECO:0000259" key="1">
    <source>
        <dbReference type="Pfam" id="PF18557"/>
    </source>
</evidence>
<protein>
    <submittedName>
        <fullName evidence="2">NepR family anti-sigma factor</fullName>
    </submittedName>
</protein>
<accession>A0ABW8UX75</accession>
<dbReference type="Pfam" id="PF18557">
    <property type="entry name" value="NepR"/>
    <property type="match status" value="1"/>
</dbReference>
<gene>
    <name evidence="2" type="ORF">ACERZ8_18450</name>
</gene>